<organism evidence="1 2">
    <name type="scientific">Candidatus Magasanikbacteria bacterium GW2011_GWA2_42_32</name>
    <dbReference type="NCBI Taxonomy" id="1619039"/>
    <lineage>
        <taxon>Bacteria</taxon>
        <taxon>Candidatus Magasanikiibacteriota</taxon>
    </lineage>
</organism>
<dbReference type="AlphaFoldDB" id="A0A0G1A7T0"/>
<proteinExistence type="predicted"/>
<evidence type="ECO:0000313" key="2">
    <source>
        <dbReference type="Proteomes" id="UP000034837"/>
    </source>
</evidence>
<protein>
    <submittedName>
        <fullName evidence="1">Uncharacterized protein</fullName>
    </submittedName>
</protein>
<reference evidence="1 2" key="1">
    <citation type="journal article" date="2015" name="Nature">
        <title>rRNA introns, odd ribosomes, and small enigmatic genomes across a large radiation of phyla.</title>
        <authorList>
            <person name="Brown C.T."/>
            <person name="Hug L.A."/>
            <person name="Thomas B.C."/>
            <person name="Sharon I."/>
            <person name="Castelle C.J."/>
            <person name="Singh A."/>
            <person name="Wilkins M.J."/>
            <person name="Williams K.H."/>
            <person name="Banfield J.F."/>
        </authorList>
    </citation>
    <scope>NUCLEOTIDE SEQUENCE [LARGE SCALE GENOMIC DNA]</scope>
</reference>
<sequence length="507" mass="57408">MSELVIRPQEGAQFLDKVIQHGIENETLSKERREKIQQEIAILYPSLCHFLKINPLDIGNSLEAVEILFSFLSVAVEKKSQGNTTLAVEILNQEKTTSLIAEIMEEIKKTATQIGEVAAAVKRAITSFGYSVEIIPVSTNHPAARELLLFQTEQVATGLQKRKINKRPNLSNVIKKIKTLADLNTWKAMVDDLYLEWQVSRSFLPWTQLKKEGNLEYGDSFGGHHLVWTSETLLMTMAASFVCGGSNVAVGRTIRDKRVNRSHELTMTTILPSHILNYVESSLRVSRGAYFAETSTNCFLDYLDTANLPFKPNEIERRKLEEMWHKALEIILHPPTVKGKQRPLGFWLTNIHLDVDKSSLEQIIFGSERKQAKKMPAPVTSRQSYAHRLMEAIAKSASPATISRFLAKVSWTEAMETDEAESLILVLDPDQILSSMPLLPELIDELCLHWQTETGERNWRSPDKEAMVKRVAQGGSSNFWQRLRQETIITLIANGPQYEKIILEKTS</sequence>
<comment type="caution">
    <text evidence="1">The sequence shown here is derived from an EMBL/GenBank/DDBJ whole genome shotgun (WGS) entry which is preliminary data.</text>
</comment>
<name>A0A0G1A7T0_9BACT</name>
<evidence type="ECO:0000313" key="1">
    <source>
        <dbReference type="EMBL" id="KKS57102.1"/>
    </source>
</evidence>
<accession>A0A0G1A7T0</accession>
<gene>
    <name evidence="1" type="ORF">UV20_C0003G0042</name>
</gene>
<dbReference type="Proteomes" id="UP000034837">
    <property type="component" value="Unassembled WGS sequence"/>
</dbReference>
<dbReference type="EMBL" id="LCDO01000003">
    <property type="protein sequence ID" value="KKS57102.1"/>
    <property type="molecule type" value="Genomic_DNA"/>
</dbReference>